<accession>A0A814P2X0</accession>
<comment type="caution">
    <text evidence="1">The sequence shown here is derived from an EMBL/GenBank/DDBJ whole genome shotgun (WGS) entry which is preliminary data.</text>
</comment>
<dbReference type="Proteomes" id="UP000663879">
    <property type="component" value="Unassembled WGS sequence"/>
</dbReference>
<proteinExistence type="predicted"/>
<reference evidence="1" key="1">
    <citation type="submission" date="2021-02" db="EMBL/GenBank/DDBJ databases">
        <authorList>
            <person name="Nowell W R."/>
        </authorList>
    </citation>
    <scope>NUCLEOTIDE SEQUENCE</scope>
    <source>
        <strain evidence="1">Ploen Becks lab</strain>
    </source>
</reference>
<organism evidence="1 2">
    <name type="scientific">Brachionus calyciflorus</name>
    <dbReference type="NCBI Taxonomy" id="104777"/>
    <lineage>
        <taxon>Eukaryota</taxon>
        <taxon>Metazoa</taxon>
        <taxon>Spiralia</taxon>
        <taxon>Gnathifera</taxon>
        <taxon>Rotifera</taxon>
        <taxon>Eurotatoria</taxon>
        <taxon>Monogononta</taxon>
        <taxon>Pseudotrocha</taxon>
        <taxon>Ploima</taxon>
        <taxon>Brachionidae</taxon>
        <taxon>Brachionus</taxon>
    </lineage>
</organism>
<protein>
    <recommendedName>
        <fullName evidence="3">MULE transposase domain-containing protein</fullName>
    </recommendedName>
</protein>
<keyword evidence="2" id="KW-1185">Reference proteome</keyword>
<dbReference type="EMBL" id="CAJNOC010007540">
    <property type="protein sequence ID" value="CAF1100815.1"/>
    <property type="molecule type" value="Genomic_DNA"/>
</dbReference>
<evidence type="ECO:0000313" key="2">
    <source>
        <dbReference type="Proteomes" id="UP000663879"/>
    </source>
</evidence>
<sequence length="228" mass="27092">MKKTEFVKSINFTKDNLVMICFSEQQLYDMIRFGSCEKFYSVINFDTTFDLGNFYVSYFTYRNLSLFKNCSEQHPIFMGPLMIHLKKDFETYYYFSEQIRYHSVILYKDKDFSILNVKLIITDDDEGLNGALRKTFANTDFALCCNHIRKKIIRILSEFEIDDTDQEKILFLIFGSQNERNRSLIGSKSKKEYIERLDLFSNYFDSLGGNENAKSFLDWFLEHKAKNI</sequence>
<evidence type="ECO:0008006" key="3">
    <source>
        <dbReference type="Google" id="ProtNLM"/>
    </source>
</evidence>
<name>A0A814P2X0_9BILA</name>
<dbReference type="AlphaFoldDB" id="A0A814P2X0"/>
<dbReference type="OrthoDB" id="10064043at2759"/>
<evidence type="ECO:0000313" key="1">
    <source>
        <dbReference type="EMBL" id="CAF1100815.1"/>
    </source>
</evidence>
<gene>
    <name evidence="1" type="ORF">OXX778_LOCUS21139</name>
</gene>